<evidence type="ECO:0000313" key="3">
    <source>
        <dbReference type="Proteomes" id="UP000830729"/>
    </source>
</evidence>
<dbReference type="RefSeq" id="WP_248650963.1">
    <property type="nucleotide sequence ID" value="NZ_CP096659.1"/>
</dbReference>
<dbReference type="Gene3D" id="1.10.10.10">
    <property type="entry name" value="Winged helix-like DNA-binding domain superfamily/Winged helix DNA-binding domain"/>
    <property type="match status" value="1"/>
</dbReference>
<sequence>MAATNPEHVSLETTFDLLGSAVRRTLVRVLDESGTVTRDDLTERVASVEADGPADERARRQVRIALHHNHLPRLAEAGLVVYDDETVTGTSRLDAVASEITRFDESERTLVRS</sequence>
<protein>
    <recommendedName>
        <fullName evidence="1">DUF7344 domain-containing protein</fullName>
    </recommendedName>
</protein>
<evidence type="ECO:0000259" key="1">
    <source>
        <dbReference type="Pfam" id="PF24035"/>
    </source>
</evidence>
<evidence type="ECO:0000313" key="2">
    <source>
        <dbReference type="EMBL" id="UPV74920.1"/>
    </source>
</evidence>
<dbReference type="KEGG" id="halx:M0R89_02360"/>
<gene>
    <name evidence="2" type="ORF">M0R89_02360</name>
</gene>
<dbReference type="InterPro" id="IPR055768">
    <property type="entry name" value="DUF7344"/>
</dbReference>
<reference evidence="2 3" key="1">
    <citation type="submission" date="2022-04" db="EMBL/GenBank/DDBJ databases">
        <title>Diverse halophilic archaea isolated from saline environments.</title>
        <authorList>
            <person name="Cui H.-L."/>
        </authorList>
    </citation>
    <scope>NUCLEOTIDE SEQUENCE [LARGE SCALE GENOMIC DNA]</scope>
    <source>
        <strain evidence="2 3">XZYJT49</strain>
    </source>
</reference>
<dbReference type="InterPro" id="IPR036388">
    <property type="entry name" value="WH-like_DNA-bd_sf"/>
</dbReference>
<accession>A0A8U0HV48</accession>
<dbReference type="AlphaFoldDB" id="A0A8U0HV48"/>
<proteinExistence type="predicted"/>
<dbReference type="EMBL" id="CP096659">
    <property type="protein sequence ID" value="UPV74920.1"/>
    <property type="molecule type" value="Genomic_DNA"/>
</dbReference>
<dbReference type="Proteomes" id="UP000830729">
    <property type="component" value="Chromosome"/>
</dbReference>
<keyword evidence="3" id="KW-1185">Reference proteome</keyword>
<name>A0A8U0HV48_9EURY</name>
<dbReference type="GeneID" id="72184005"/>
<feature type="domain" description="DUF7344" evidence="1">
    <location>
        <begin position="15"/>
        <end position="86"/>
    </location>
</feature>
<organism evidence="2 3">
    <name type="scientific">Halorussus limi</name>
    <dbReference type="NCBI Taxonomy" id="2938695"/>
    <lineage>
        <taxon>Archaea</taxon>
        <taxon>Methanobacteriati</taxon>
        <taxon>Methanobacteriota</taxon>
        <taxon>Stenosarchaea group</taxon>
        <taxon>Halobacteria</taxon>
        <taxon>Halobacteriales</taxon>
        <taxon>Haladaptataceae</taxon>
        <taxon>Halorussus</taxon>
    </lineage>
</organism>
<dbReference type="Pfam" id="PF24035">
    <property type="entry name" value="DUF7344"/>
    <property type="match status" value="1"/>
</dbReference>